<dbReference type="GeneID" id="93365642"/>
<evidence type="ECO:0000313" key="1">
    <source>
        <dbReference type="EMBL" id="EEN83771.1"/>
    </source>
</evidence>
<evidence type="ECO:0008006" key="3">
    <source>
        <dbReference type="Google" id="ProtNLM"/>
    </source>
</evidence>
<evidence type="ECO:0000313" key="2">
    <source>
        <dbReference type="Proteomes" id="UP000004295"/>
    </source>
</evidence>
<comment type="caution">
    <text evidence="1">The sequence shown here is derived from an EMBL/GenBank/DDBJ whole genome shotgun (WGS) entry which is preliminary data.</text>
</comment>
<dbReference type="SUPFAM" id="SSF48452">
    <property type="entry name" value="TPR-like"/>
    <property type="match status" value="1"/>
</dbReference>
<dbReference type="AlphaFoldDB" id="C3J896"/>
<dbReference type="InterPro" id="IPR011990">
    <property type="entry name" value="TPR-like_helical_dom_sf"/>
</dbReference>
<accession>C3J896</accession>
<dbReference type="STRING" id="553175.POREN0001_1340"/>
<protein>
    <recommendedName>
        <fullName evidence="3">Tetratricopeptide repeat protein</fullName>
    </recommendedName>
</protein>
<sequence>MRTKTLTALLLWAGISLVSAVGLSAQSLQEARALREMGDWASAESAYSMLVEQSPLNTALKEEYASLLLEVGKSREALDLLLSHSNKKSRPSASLLAQAYYANYLFEETLSTLGRLSPKAETPELATLRQQAQRARQMLDKSERLEIVDSMQMDLNALPVLPKQYFSTEWGRLRSASDFRSEVGQLNAEGWVYETALGLESFYARKLEHRGDSDIFSALKLQGRMAEENPLEAINTPNDECYPILRQDGITLIFARKSNEGIGGYDLYLSRRDPETGNYQTPSLLGMPFNSPQDDLFLIYDDLRGVGVLASTRFCPPGKVNLYTFRINEEHTLLPFNSLQEKRPAASLNPWRATAQNQ</sequence>
<dbReference type="EMBL" id="ACNN01000005">
    <property type="protein sequence ID" value="EEN83771.1"/>
    <property type="molecule type" value="Genomic_DNA"/>
</dbReference>
<organism evidence="1 2">
    <name type="scientific">Porphyromonas endodontalis (strain ATCC 35406 / DSM 24491 / JCM 8526 / CCUG 16442 / BCRC 14492 / NCTC 13058 / HG 370)</name>
    <name type="common">Bacteroides endodontalis</name>
    <dbReference type="NCBI Taxonomy" id="553175"/>
    <lineage>
        <taxon>Bacteria</taxon>
        <taxon>Pseudomonadati</taxon>
        <taxon>Bacteroidota</taxon>
        <taxon>Bacteroidia</taxon>
        <taxon>Bacteroidales</taxon>
        <taxon>Porphyromonadaceae</taxon>
        <taxon>Porphyromonas</taxon>
    </lineage>
</organism>
<dbReference type="eggNOG" id="COG0457">
    <property type="taxonomic scope" value="Bacteria"/>
</dbReference>
<dbReference type="RefSeq" id="WP_004332254.1">
    <property type="nucleotide sequence ID" value="NZ_ACNN01000005.1"/>
</dbReference>
<name>C3J896_POREA</name>
<proteinExistence type="predicted"/>
<dbReference type="Proteomes" id="UP000004295">
    <property type="component" value="Unassembled WGS sequence"/>
</dbReference>
<keyword evidence="2" id="KW-1185">Reference proteome</keyword>
<dbReference type="Gene3D" id="1.25.40.10">
    <property type="entry name" value="Tetratricopeptide repeat domain"/>
    <property type="match status" value="1"/>
</dbReference>
<gene>
    <name evidence="1" type="ORF">POREN0001_1340</name>
</gene>
<reference evidence="1 2" key="1">
    <citation type="submission" date="2009-04" db="EMBL/GenBank/DDBJ databases">
        <authorList>
            <person name="Sebastian Y."/>
            <person name="Madupu R."/>
            <person name="Durkin A.S."/>
            <person name="Torralba M."/>
            <person name="Methe B."/>
            <person name="Sutton G.G."/>
            <person name="Strausberg R.L."/>
            <person name="Nelson K.E."/>
        </authorList>
    </citation>
    <scope>NUCLEOTIDE SEQUENCE [LARGE SCALE GENOMIC DNA]</scope>
    <source>
        <strain evidence="2">ATCC 35406 / BCRC 14492 / JCM 8526 / NCTC 13058 / HG 370</strain>
    </source>
</reference>